<dbReference type="NCBIfam" id="NF008528">
    <property type="entry name" value="PRK11463.1-2"/>
    <property type="match status" value="1"/>
</dbReference>
<dbReference type="PANTHER" id="PTHR35335:SF1">
    <property type="entry name" value="UPF0716 PROTEIN FXSA"/>
    <property type="match status" value="1"/>
</dbReference>
<evidence type="ECO:0000313" key="4">
    <source>
        <dbReference type="Proteomes" id="UP000581135"/>
    </source>
</evidence>
<dbReference type="PANTHER" id="PTHR35335">
    <property type="entry name" value="UPF0716 PROTEIN FXSA"/>
    <property type="match status" value="1"/>
</dbReference>
<name>A0A839SSR6_9PROT</name>
<comment type="caution">
    <text evidence="3">The sequence shown here is derived from an EMBL/GenBank/DDBJ whole genome shotgun (WGS) entry which is preliminary data.</text>
</comment>
<evidence type="ECO:0000256" key="2">
    <source>
        <dbReference type="SAM" id="Phobius"/>
    </source>
</evidence>
<accession>A0A839SSR6</accession>
<feature type="transmembrane region" description="Helical" evidence="2">
    <location>
        <begin position="27"/>
        <end position="47"/>
    </location>
</feature>
<gene>
    <name evidence="3" type="ORF">FHR98_000310</name>
</gene>
<evidence type="ECO:0000256" key="1">
    <source>
        <dbReference type="SAM" id="MobiDB-lite"/>
    </source>
</evidence>
<keyword evidence="4" id="KW-1185">Reference proteome</keyword>
<dbReference type="RefSeq" id="WP_183414863.1">
    <property type="nucleotide sequence ID" value="NZ_JACHXA010000001.1"/>
</dbReference>
<dbReference type="Proteomes" id="UP000581135">
    <property type="component" value="Unassembled WGS sequence"/>
</dbReference>
<dbReference type="EMBL" id="JACHXA010000001">
    <property type="protein sequence ID" value="MBB3064045.1"/>
    <property type="molecule type" value="Genomic_DNA"/>
</dbReference>
<reference evidence="3 4" key="1">
    <citation type="submission" date="2020-08" db="EMBL/GenBank/DDBJ databases">
        <title>Genomic Encyclopedia of Type Strains, Phase III (KMG-III): the genomes of soil and plant-associated and newly described type strains.</title>
        <authorList>
            <person name="Whitman W."/>
        </authorList>
    </citation>
    <scope>NUCLEOTIDE SEQUENCE [LARGE SCALE GENOMIC DNA]</scope>
    <source>
        <strain evidence="3 4">CECT 8803</strain>
    </source>
</reference>
<feature type="transmembrane region" description="Helical" evidence="2">
    <location>
        <begin position="72"/>
        <end position="91"/>
    </location>
</feature>
<feature type="compositionally biased region" description="Basic and acidic residues" evidence="1">
    <location>
        <begin position="143"/>
        <end position="160"/>
    </location>
</feature>
<dbReference type="GO" id="GO:0016020">
    <property type="term" value="C:membrane"/>
    <property type="evidence" value="ECO:0007669"/>
    <property type="project" value="InterPro"/>
</dbReference>
<dbReference type="AlphaFoldDB" id="A0A839SSR6"/>
<dbReference type="Pfam" id="PF04186">
    <property type="entry name" value="FxsA"/>
    <property type="match status" value="1"/>
</dbReference>
<keyword evidence="2" id="KW-1133">Transmembrane helix</keyword>
<keyword evidence="2" id="KW-0472">Membrane</keyword>
<organism evidence="3 4">
    <name type="scientific">Limibacillus halophilus</name>
    <dbReference type="NCBI Taxonomy" id="1579333"/>
    <lineage>
        <taxon>Bacteria</taxon>
        <taxon>Pseudomonadati</taxon>
        <taxon>Pseudomonadota</taxon>
        <taxon>Alphaproteobacteria</taxon>
        <taxon>Rhodospirillales</taxon>
        <taxon>Rhodovibrionaceae</taxon>
        <taxon>Limibacillus</taxon>
    </lineage>
</organism>
<protein>
    <submittedName>
        <fullName evidence="3">UPF0716 protein FxsA</fullName>
    </submittedName>
</protein>
<dbReference type="InterPro" id="IPR007313">
    <property type="entry name" value="FxsA"/>
</dbReference>
<sequence length="160" mass="16938">MPILLLLAIIAVPLVEIAVFIQVGEAIGLMATLVAVVLGTMVGVAVVKQQGLAVLTRAQQQMDAGIVPDRELFDGVCLVIAGFLILLPGFVTDTLGVLLLLPPIRDLLRSGTGRFVKVRRDGTPRRPSPGGGVIEGEFEEVDESARRGEGPHDSDPRSLP</sequence>
<keyword evidence="2" id="KW-0812">Transmembrane</keyword>
<evidence type="ECO:0000313" key="3">
    <source>
        <dbReference type="EMBL" id="MBB3064045.1"/>
    </source>
</evidence>
<proteinExistence type="predicted"/>
<feature type="region of interest" description="Disordered" evidence="1">
    <location>
        <begin position="119"/>
        <end position="160"/>
    </location>
</feature>